<accession>A0A6C0IP87</accession>
<feature type="region of interest" description="Disordered" evidence="1">
    <location>
        <begin position="765"/>
        <end position="823"/>
    </location>
</feature>
<reference evidence="2" key="1">
    <citation type="journal article" date="2020" name="Nature">
        <title>Giant virus diversity and host interactions through global metagenomics.</title>
        <authorList>
            <person name="Schulz F."/>
            <person name="Roux S."/>
            <person name="Paez-Espino D."/>
            <person name="Jungbluth S."/>
            <person name="Walsh D.A."/>
            <person name="Denef V.J."/>
            <person name="McMahon K.D."/>
            <person name="Konstantinidis K.T."/>
            <person name="Eloe-Fadrosh E.A."/>
            <person name="Kyrpides N.C."/>
            <person name="Woyke T."/>
        </authorList>
    </citation>
    <scope>NUCLEOTIDE SEQUENCE</scope>
    <source>
        <strain evidence="2">GVMAG-M-3300024258-28</strain>
    </source>
</reference>
<protein>
    <submittedName>
        <fullName evidence="2">Uncharacterized protein</fullName>
    </submittedName>
</protein>
<feature type="region of interest" description="Disordered" evidence="1">
    <location>
        <begin position="1"/>
        <end position="22"/>
    </location>
</feature>
<feature type="region of interest" description="Disordered" evidence="1">
    <location>
        <begin position="701"/>
        <end position="753"/>
    </location>
</feature>
<feature type="compositionally biased region" description="Polar residues" evidence="1">
    <location>
        <begin position="1"/>
        <end position="14"/>
    </location>
</feature>
<feature type="compositionally biased region" description="Acidic residues" evidence="1">
    <location>
        <begin position="709"/>
        <end position="743"/>
    </location>
</feature>
<evidence type="ECO:0000313" key="2">
    <source>
        <dbReference type="EMBL" id="QHT94315.1"/>
    </source>
</evidence>
<sequence>METQKQLQETQTNKTEMDTSKLNQPVPESAYKCCILDQEGNIKQIMVFSGQGNSIDFKDNYFSEEERSLYETLQPDIISSSQLIHLDDSICTIKKKILNEFTHIEVSYDELYLFGCSNKFIDLKTCFENITNDDKALVTKPVIGQLLNNLQITSRAIYEELNQQDDDTIYTYNQLMNILAPYKNKFNFYYPLGQDFSVNTDYLFSANPFSILPSGEPLFKLKSNNLLYSFENYLLLDYLSLDNNTFYMCMAEQVINYGNQNNIDSKYLTSLYFPLLASKNIYSKEELEENKQQLLQETNELMQPSFFKVQENIKTFHQIDTMELQQLPYVDNGIIDFHIVIHPVVKTFIPIDIIFKQLSSTQEMPFIKYNPGSKKESIVRLFCNKRTKKGQKIPVLTKQNIQSLFKHSGRVKQLSIYVKKVINTHLIECFIDFDYNGNIIIRSISNKHISYDNIQPFISSIVNPLIDQINLFIQSSGYKIHNFHSLNQEHVEIIHLNYQSSLQLNPGFDLHTYDRLLYGIFDIVNYDVKKGADLFFKRVKNYRKMDAIASMFAYYTKLYRDPNIIISLVASNFDSTFEEMKEEYIKFQNNHQFINGKYVNKSAQLIDNPGFPTTLLYQPFENKLNINVKNIDSIQYIPILQTYLNTFLRFVQYDNGLPFNVKDYMKQIKSIKTKAVEDFEPHVDNFVVGATDIAVPVHYDNQENMFKTEDDEDSDSDDDAIYMDSDSEQENSDSEQENSDSEQETSKDKTQQTVVQHIEDIIKTTHSAEDKQEEPAEIKEQEEPAEIKEQEEPAEIKEQEEPAEIKEQEEPAEIKEQEEPAEIKEQEENLNKLQDTIGVGVSKTAAFFRSLTKNVEEPKENMQNEEPKENMQKGGSVRMFIKKMKELQPVLFKKSSDNEDSYARNCQANSRRQPIILTNDEKIKIDEEYPNSYDVALPYSTDENKQFWYICPRYWCLQNNAPMSEEQVKNGECGGKIVPQNAKEPPAGHYIVEFTDKKEHIDKDGNYRQHYPGLLKNKTSSGNCLPCCFKKLNTEQQQKMRRECNIEIDDYNGDPNIIKKIVGTKDKSIDMDDKRIAKNILLPERFPMPQHRWGFLPVSAELFLQVDQELDIDKNNKAMIRQDRRPLLRYGLEFSRNQSFMAFLNDLYSTYENNAVPMSNFRDILAKSIDLDLFIQSNNSNLVSSFLPKKYVFDPASVDKIKNTKFYQSLDLSKESQMHFLKDTVASYDNFLAYLRDADSFIDHTYLWDIVTSGKIALFPEAFNLILLEITNQDITNDIALICPTNLNKSKLFDKNRKSVFLLKNKEYYEPIYKYGNTTTNKTAGTATVVKFMSPSDVSTEVKKVLKTIEYTSNKYCKPVQVNTRVIEYKTNLPAEEILKTLQSHSYTISHQIMNYNAKIIAFSVKIRNTDSTAFYLPTYPSGKIDNIDVKYIDDIEWQPYEATKQFLKDFYEKTEQKVPCKPLVKVVEDGIIVGILTLSNQFISVNDYLPETEDDLENITTSNYKDDYVKADTALTLNKNKDTQRINIVRNIYLETQFYNSFRNKVRILINDYFHHETKKEMEGIIANNSYLYAVKLKKIIKLLQYISKEHVLFQDFDDSVFDSIDEKIAFINVDKDNQFCLEDENKLCLPKKHLISELNNEKYYYQKLADELLRYKRVRLFMLNPTQYLTIRHFDYKISSFEILLLQSTLFDKYLSELEPFETSSYVHNVGFDMSNPEKHPTYSNKIDLTSQQQLDNTTHNINFIEKSCVIETKNIREAPFQKWEKFVSEESEYLSFENTPLCSFFIVLYMIQEKTKIKMDIADVKNKLIEQYNALKSTHYTKILNILSKQGNERLAVKLQKSEIDFESMILDEEYTLSLFDLFLLCNVFELPVILFSDNKFKNMGGNIDWMVLSGNIETDNFYFVYSSSSVGKTESYLIQPAIPYNQIKSLATYSKKTDYKEHFVDIDSILV</sequence>
<proteinExistence type="predicted"/>
<name>A0A6C0IP87_9ZZZZ</name>
<evidence type="ECO:0000256" key="1">
    <source>
        <dbReference type="SAM" id="MobiDB-lite"/>
    </source>
</evidence>
<dbReference type="EMBL" id="MN740218">
    <property type="protein sequence ID" value="QHT94315.1"/>
    <property type="molecule type" value="Genomic_DNA"/>
</dbReference>
<organism evidence="2">
    <name type="scientific">viral metagenome</name>
    <dbReference type="NCBI Taxonomy" id="1070528"/>
    <lineage>
        <taxon>unclassified sequences</taxon>
        <taxon>metagenomes</taxon>
        <taxon>organismal metagenomes</taxon>
    </lineage>
</organism>